<evidence type="ECO:0000313" key="10">
    <source>
        <dbReference type="EMBL" id="OSY87514.1"/>
    </source>
</evidence>
<sequence>MYAQKYIDLDDLRFILEETLDISPIISNEKYQDYDIENINMMLDAFKEFADRELFPCATEMDSEPVYFKDGQIYVHPKIEGINKGLAELGWFGAMFDYDKNGIQMPMIVYRTIDLIMNAANNSAPGYALLTGGAAKLITSFGNEELNEKYAQKMISGEWMGSMCLTEPQAGSSLSDITTSAKDNGDGSYNIDGQKIFISGGDMQFTDNIVHLTLARIEGAPAGTRGISLFVVPKNRITADGSLEPNDVQSIAEFEKVGQQGFATVHLGFGGKDNCKGWLVGEPGKGLNYMFQMMNGARIGTGVMGAAICSASYQASLQYANERNQGRKLNKSGAKDATTEQISIMNHADVRRMLLLQRAITEGSFALILECSRFFDLEHLSEGEAKEDAELLMELLTPIVKTYPAEQGQMSVSNGLQVLGGYGFTMDFPLQQYYRDIRIMSLYEGTTGIQSQDLLGRKMTMNKGKALKLFNGIVAKDIEAANQFEDLKPHAATLGKSLETLQKVLGHLFPNAAKGDFETFLADANYMMELFSNIVIGWQWLKMGTAAKKALESGSTKRSQEFYEGKLLTMRYFYKYEMPRIDSCATTLMDTDMLTIKTGDKELIL</sequence>
<dbReference type="PANTHER" id="PTHR42803:SF3">
    <property type="entry name" value="ACYL-COA DEHYDROGENASE-RELATED"/>
    <property type="match status" value="1"/>
</dbReference>
<dbReference type="InParanoid" id="A0A1Y2PAM3"/>
<keyword evidence="3 5" id="KW-0285">Flavoprotein</keyword>
<comment type="cofactor">
    <cofactor evidence="1 5">
        <name>FAD</name>
        <dbReference type="ChEBI" id="CHEBI:57692"/>
    </cofactor>
</comment>
<evidence type="ECO:0000256" key="5">
    <source>
        <dbReference type="RuleBase" id="RU362125"/>
    </source>
</evidence>
<dbReference type="AlphaFoldDB" id="A0A1Y2PAM3"/>
<proteinExistence type="inferred from homology"/>
<feature type="domain" description="Acetyl-CoA dehydrogenase-like C-terminal" evidence="9">
    <location>
        <begin position="476"/>
        <end position="593"/>
    </location>
</feature>
<dbReference type="InterPro" id="IPR036250">
    <property type="entry name" value="AcylCo_DH-like_C"/>
</dbReference>
<dbReference type="EMBL" id="LAPZ01000011">
    <property type="protein sequence ID" value="OSY87514.1"/>
    <property type="molecule type" value="Genomic_DNA"/>
</dbReference>
<evidence type="ECO:0000256" key="3">
    <source>
        <dbReference type="ARBA" id="ARBA00022630"/>
    </source>
</evidence>
<dbReference type="Pfam" id="PF00441">
    <property type="entry name" value="Acyl-CoA_dh_1"/>
    <property type="match status" value="1"/>
</dbReference>
<comment type="similarity">
    <text evidence="2 5">Belongs to the acyl-CoA dehydrogenase family.</text>
</comment>
<dbReference type="GO" id="GO:0016627">
    <property type="term" value="F:oxidoreductase activity, acting on the CH-CH group of donors"/>
    <property type="evidence" value="ECO:0007669"/>
    <property type="project" value="InterPro"/>
</dbReference>
<feature type="domain" description="Acyl-CoA oxidase/dehydrogenase middle" evidence="7">
    <location>
        <begin position="162"/>
        <end position="236"/>
    </location>
</feature>
<evidence type="ECO:0000256" key="2">
    <source>
        <dbReference type="ARBA" id="ARBA00009347"/>
    </source>
</evidence>
<dbReference type="InterPro" id="IPR013786">
    <property type="entry name" value="AcylCoA_DH/ox_N"/>
</dbReference>
<dbReference type="Gene3D" id="1.20.140.10">
    <property type="entry name" value="Butyryl-CoA Dehydrogenase, subunit A, domain 3"/>
    <property type="match status" value="1"/>
</dbReference>
<evidence type="ECO:0000256" key="1">
    <source>
        <dbReference type="ARBA" id="ARBA00001974"/>
    </source>
</evidence>
<evidence type="ECO:0000259" key="8">
    <source>
        <dbReference type="Pfam" id="PF02771"/>
    </source>
</evidence>
<keyword evidence="5" id="KW-0560">Oxidoreductase</keyword>
<dbReference type="GO" id="GO:0050660">
    <property type="term" value="F:flavin adenine dinucleotide binding"/>
    <property type="evidence" value="ECO:0007669"/>
    <property type="project" value="InterPro"/>
</dbReference>
<dbReference type="Gene3D" id="1.10.540.10">
    <property type="entry name" value="Acyl-CoA dehydrogenase/oxidase, N-terminal domain"/>
    <property type="match status" value="1"/>
</dbReference>
<evidence type="ECO:0000259" key="6">
    <source>
        <dbReference type="Pfam" id="PF00441"/>
    </source>
</evidence>
<organism evidence="10 11">
    <name type="scientific">Tenacibaculum holothuriorum</name>
    <dbReference type="NCBI Taxonomy" id="1635173"/>
    <lineage>
        <taxon>Bacteria</taxon>
        <taxon>Pseudomonadati</taxon>
        <taxon>Bacteroidota</taxon>
        <taxon>Flavobacteriia</taxon>
        <taxon>Flavobacteriales</taxon>
        <taxon>Flavobacteriaceae</taxon>
        <taxon>Tenacibaculum</taxon>
    </lineage>
</organism>
<dbReference type="InterPro" id="IPR037069">
    <property type="entry name" value="AcylCoA_DH/ox_N_sf"/>
</dbReference>
<dbReference type="PANTHER" id="PTHR42803">
    <property type="entry name" value="ACYL-COA DEHYDROGENASE"/>
    <property type="match status" value="1"/>
</dbReference>
<keyword evidence="4 5" id="KW-0274">FAD</keyword>
<feature type="domain" description="Acyl-CoA dehydrogenase/oxidase C-terminal" evidence="6">
    <location>
        <begin position="284"/>
        <end position="453"/>
    </location>
</feature>
<dbReference type="STRING" id="1635173.WH52_10970"/>
<dbReference type="Pfam" id="PF02771">
    <property type="entry name" value="Acyl-CoA_dh_N"/>
    <property type="match status" value="1"/>
</dbReference>
<name>A0A1Y2PAM3_9FLAO</name>
<dbReference type="InterPro" id="IPR009075">
    <property type="entry name" value="AcylCo_DH/oxidase_C"/>
</dbReference>
<dbReference type="SUPFAM" id="SSF47203">
    <property type="entry name" value="Acyl-CoA dehydrogenase C-terminal domain-like"/>
    <property type="match status" value="1"/>
</dbReference>
<gene>
    <name evidence="10" type="ORF">WH52_10970</name>
</gene>
<dbReference type="Proteomes" id="UP000194221">
    <property type="component" value="Unassembled WGS sequence"/>
</dbReference>
<accession>A0A1Y2PAM3</accession>
<evidence type="ECO:0000313" key="11">
    <source>
        <dbReference type="Proteomes" id="UP000194221"/>
    </source>
</evidence>
<comment type="caution">
    <text evidence="10">The sequence shown here is derived from an EMBL/GenBank/DDBJ whole genome shotgun (WGS) entry which is preliminary data.</text>
</comment>
<dbReference type="InterPro" id="IPR046373">
    <property type="entry name" value="Acyl-CoA_Oxase/DH_mid-dom_sf"/>
</dbReference>
<protein>
    <submittedName>
        <fullName evidence="10">Acyl-CoA dehydrogenase</fullName>
    </submittedName>
</protein>
<dbReference type="InterPro" id="IPR025878">
    <property type="entry name" value="Acyl-CoA_dh-like_C_dom"/>
</dbReference>
<dbReference type="Pfam" id="PF12806">
    <property type="entry name" value="Acyl-CoA_dh_C"/>
    <property type="match status" value="1"/>
</dbReference>
<dbReference type="Gene3D" id="2.40.110.10">
    <property type="entry name" value="Butyryl-CoA Dehydrogenase, subunit A, domain 2"/>
    <property type="match status" value="1"/>
</dbReference>
<evidence type="ECO:0000259" key="9">
    <source>
        <dbReference type="Pfam" id="PF12806"/>
    </source>
</evidence>
<evidence type="ECO:0000256" key="4">
    <source>
        <dbReference type="ARBA" id="ARBA00022827"/>
    </source>
</evidence>
<evidence type="ECO:0000259" key="7">
    <source>
        <dbReference type="Pfam" id="PF02770"/>
    </source>
</evidence>
<dbReference type="InterPro" id="IPR006091">
    <property type="entry name" value="Acyl-CoA_Oxase/DH_mid-dom"/>
</dbReference>
<feature type="domain" description="Acyl-CoA dehydrogenase/oxidase N-terminal" evidence="8">
    <location>
        <begin position="40"/>
        <end position="158"/>
    </location>
</feature>
<dbReference type="InterPro" id="IPR009100">
    <property type="entry name" value="AcylCoA_DH/oxidase_NM_dom_sf"/>
</dbReference>
<dbReference type="InterPro" id="IPR052166">
    <property type="entry name" value="Diverse_Acyl-CoA_DH"/>
</dbReference>
<dbReference type="OrthoDB" id="9764422at2"/>
<reference evidence="10 11" key="1">
    <citation type="submission" date="2015-03" db="EMBL/GenBank/DDBJ databases">
        <title>Genome sequence of Tenacibaculum sp. S2-2, isolated from intestinal microbiota of sea cucumber, Apostichopus japonicas.</title>
        <authorList>
            <person name="Shao Z."/>
            <person name="Wang L."/>
            <person name="Li X."/>
        </authorList>
    </citation>
    <scope>NUCLEOTIDE SEQUENCE [LARGE SCALE GENOMIC DNA]</scope>
    <source>
        <strain evidence="10 11">S2-2</strain>
    </source>
</reference>
<dbReference type="SUPFAM" id="SSF56645">
    <property type="entry name" value="Acyl-CoA dehydrogenase NM domain-like"/>
    <property type="match status" value="1"/>
</dbReference>
<dbReference type="Pfam" id="PF02770">
    <property type="entry name" value="Acyl-CoA_dh_M"/>
    <property type="match status" value="1"/>
</dbReference>
<keyword evidence="11" id="KW-1185">Reference proteome</keyword>